<gene>
    <name evidence="2" type="ORF">NDU88_004081</name>
</gene>
<dbReference type="Proteomes" id="UP001066276">
    <property type="component" value="Chromosome 9"/>
</dbReference>
<feature type="compositionally biased region" description="Basic and acidic residues" evidence="1">
    <location>
        <begin position="121"/>
        <end position="136"/>
    </location>
</feature>
<feature type="compositionally biased region" description="Polar residues" evidence="1">
    <location>
        <begin position="214"/>
        <end position="224"/>
    </location>
</feature>
<feature type="compositionally biased region" description="Low complexity" evidence="1">
    <location>
        <begin position="57"/>
        <end position="72"/>
    </location>
</feature>
<evidence type="ECO:0000256" key="1">
    <source>
        <dbReference type="SAM" id="MobiDB-lite"/>
    </source>
</evidence>
<feature type="compositionally biased region" description="Polar residues" evidence="1">
    <location>
        <begin position="175"/>
        <end position="186"/>
    </location>
</feature>
<evidence type="ECO:0000313" key="3">
    <source>
        <dbReference type="Proteomes" id="UP001066276"/>
    </source>
</evidence>
<feature type="compositionally biased region" description="Basic residues" evidence="1">
    <location>
        <begin position="32"/>
        <end position="48"/>
    </location>
</feature>
<dbReference type="AlphaFoldDB" id="A0AAV7MSH1"/>
<evidence type="ECO:0000313" key="2">
    <source>
        <dbReference type="EMBL" id="KAJ1106680.1"/>
    </source>
</evidence>
<accession>A0AAV7MSH1</accession>
<feature type="compositionally biased region" description="Polar residues" evidence="1">
    <location>
        <begin position="144"/>
        <end position="158"/>
    </location>
</feature>
<name>A0AAV7MSH1_PLEWA</name>
<keyword evidence="3" id="KW-1185">Reference proteome</keyword>
<sequence length="314" mass="33820">MNLANARLQAGRCTNGIRSGHHHTSSHSGPFLHHHCASGPRSRSHHLRCPTVSECVPQATQSTPPHQQPTQQCSRGGHSRLTNLQNQGPERRGQITPVRRSLYLSTPAPINQARHRQPTTRLDRSIQREGRGKGGDPPRGPTRLLNNSPEPPGSSDTPLQRRPPMSPVLPGRRGSQATQRPKQSPRNSRDPQARRGKVVNCKGGGGGRRHHTTADMTPQRTSVSAALEALQVPGGKHRPVLRSAASANTPRPEEAGSPPRATLQSPPQKRGEGADIRCPPPSHRSASSVLAGEFYELGPRRSRASRSAGHLAAG</sequence>
<reference evidence="2" key="1">
    <citation type="journal article" date="2022" name="bioRxiv">
        <title>Sequencing and chromosome-scale assembly of the giantPleurodeles waltlgenome.</title>
        <authorList>
            <person name="Brown T."/>
            <person name="Elewa A."/>
            <person name="Iarovenko S."/>
            <person name="Subramanian E."/>
            <person name="Araus A.J."/>
            <person name="Petzold A."/>
            <person name="Susuki M."/>
            <person name="Suzuki K.-i.T."/>
            <person name="Hayashi T."/>
            <person name="Toyoda A."/>
            <person name="Oliveira C."/>
            <person name="Osipova E."/>
            <person name="Leigh N.D."/>
            <person name="Simon A."/>
            <person name="Yun M.H."/>
        </authorList>
    </citation>
    <scope>NUCLEOTIDE SEQUENCE</scope>
    <source>
        <strain evidence="2">20211129_DDA</strain>
        <tissue evidence="2">Liver</tissue>
    </source>
</reference>
<organism evidence="2 3">
    <name type="scientific">Pleurodeles waltl</name>
    <name type="common">Iberian ribbed newt</name>
    <dbReference type="NCBI Taxonomy" id="8319"/>
    <lineage>
        <taxon>Eukaryota</taxon>
        <taxon>Metazoa</taxon>
        <taxon>Chordata</taxon>
        <taxon>Craniata</taxon>
        <taxon>Vertebrata</taxon>
        <taxon>Euteleostomi</taxon>
        <taxon>Amphibia</taxon>
        <taxon>Batrachia</taxon>
        <taxon>Caudata</taxon>
        <taxon>Salamandroidea</taxon>
        <taxon>Salamandridae</taxon>
        <taxon>Pleurodelinae</taxon>
        <taxon>Pleurodeles</taxon>
    </lineage>
</organism>
<comment type="caution">
    <text evidence="2">The sequence shown here is derived from an EMBL/GenBank/DDBJ whole genome shotgun (WGS) entry which is preliminary data.</text>
</comment>
<protein>
    <submittedName>
        <fullName evidence="2">Uncharacterized protein</fullName>
    </submittedName>
</protein>
<feature type="region of interest" description="Disordered" evidence="1">
    <location>
        <begin position="14"/>
        <end position="290"/>
    </location>
</feature>
<dbReference type="EMBL" id="JANPWB010000013">
    <property type="protein sequence ID" value="KAJ1106680.1"/>
    <property type="molecule type" value="Genomic_DNA"/>
</dbReference>
<proteinExistence type="predicted"/>